<dbReference type="EMBL" id="JACASE010000017">
    <property type="protein sequence ID" value="KAF6397143.1"/>
    <property type="molecule type" value="Genomic_DNA"/>
</dbReference>
<protein>
    <submittedName>
        <fullName evidence="2">Uncharacterized protein</fullName>
    </submittedName>
</protein>
<accession>A0A7J8BE95</accession>
<evidence type="ECO:0000313" key="2">
    <source>
        <dbReference type="EMBL" id="KAF6397143.1"/>
    </source>
</evidence>
<feature type="compositionally biased region" description="Basic and acidic residues" evidence="1">
    <location>
        <begin position="119"/>
        <end position="139"/>
    </location>
</feature>
<dbReference type="Proteomes" id="UP000593571">
    <property type="component" value="Unassembled WGS sequence"/>
</dbReference>
<feature type="compositionally biased region" description="Basic and acidic residues" evidence="1">
    <location>
        <begin position="96"/>
        <end position="109"/>
    </location>
</feature>
<proteinExistence type="predicted"/>
<reference evidence="2 3" key="1">
    <citation type="journal article" date="2020" name="Nature">
        <title>Six reference-quality genomes reveal evolution of bat adaptations.</title>
        <authorList>
            <person name="Jebb D."/>
            <person name="Huang Z."/>
            <person name="Pippel M."/>
            <person name="Hughes G.M."/>
            <person name="Lavrichenko K."/>
            <person name="Devanna P."/>
            <person name="Winkler S."/>
            <person name="Jermiin L.S."/>
            <person name="Skirmuntt E.C."/>
            <person name="Katzourakis A."/>
            <person name="Burkitt-Gray L."/>
            <person name="Ray D.A."/>
            <person name="Sullivan K.A.M."/>
            <person name="Roscito J.G."/>
            <person name="Kirilenko B.M."/>
            <person name="Davalos L.M."/>
            <person name="Corthals A.P."/>
            <person name="Power M.L."/>
            <person name="Jones G."/>
            <person name="Ransome R.D."/>
            <person name="Dechmann D.K.N."/>
            <person name="Locatelli A.G."/>
            <person name="Puechmaille S.J."/>
            <person name="Fedrigo O."/>
            <person name="Jarvis E.D."/>
            <person name="Hiller M."/>
            <person name="Vernes S.C."/>
            <person name="Myers E.W."/>
            <person name="Teeling E.C."/>
        </authorList>
    </citation>
    <scope>NUCLEOTIDE SEQUENCE [LARGE SCALE GENOMIC DNA]</scope>
    <source>
        <strain evidence="2">MRouAeg1</strain>
        <tissue evidence="2">Muscle</tissue>
    </source>
</reference>
<keyword evidence="3" id="KW-1185">Reference proteome</keyword>
<gene>
    <name evidence="2" type="ORF">HJG63_009805</name>
</gene>
<evidence type="ECO:0000313" key="3">
    <source>
        <dbReference type="Proteomes" id="UP000593571"/>
    </source>
</evidence>
<dbReference type="AlphaFoldDB" id="A0A7J8BE95"/>
<evidence type="ECO:0000256" key="1">
    <source>
        <dbReference type="SAM" id="MobiDB-lite"/>
    </source>
</evidence>
<name>A0A7J8BE95_ROUAE</name>
<feature type="region of interest" description="Disordered" evidence="1">
    <location>
        <begin position="1"/>
        <end position="84"/>
    </location>
</feature>
<comment type="caution">
    <text evidence="2">The sequence shown here is derived from an EMBL/GenBank/DDBJ whole genome shotgun (WGS) entry which is preliminary data.</text>
</comment>
<sequence>METFPGTAKLEPSPGARGLMSHRRADARSALRAEAGSCGETSHDPPGCERGRRGCRSESGADPRGLTTEKRSSMEERTVLEESRRRATFLKGSVEEARHRAEAGDREVGVEAAAGTEGRIGETRRSNQRRLRTEEERPA</sequence>
<feature type="compositionally biased region" description="Basic and acidic residues" evidence="1">
    <location>
        <begin position="41"/>
        <end position="84"/>
    </location>
</feature>
<feature type="region of interest" description="Disordered" evidence="1">
    <location>
        <begin position="96"/>
        <end position="139"/>
    </location>
</feature>
<organism evidence="2 3">
    <name type="scientific">Rousettus aegyptiacus</name>
    <name type="common">Egyptian fruit bat</name>
    <name type="synonym">Pteropus aegyptiacus</name>
    <dbReference type="NCBI Taxonomy" id="9407"/>
    <lineage>
        <taxon>Eukaryota</taxon>
        <taxon>Metazoa</taxon>
        <taxon>Chordata</taxon>
        <taxon>Craniata</taxon>
        <taxon>Vertebrata</taxon>
        <taxon>Euteleostomi</taxon>
        <taxon>Mammalia</taxon>
        <taxon>Eutheria</taxon>
        <taxon>Laurasiatheria</taxon>
        <taxon>Chiroptera</taxon>
        <taxon>Yinpterochiroptera</taxon>
        <taxon>Pteropodoidea</taxon>
        <taxon>Pteropodidae</taxon>
        <taxon>Rousettinae</taxon>
        <taxon>Rousettus</taxon>
    </lineage>
</organism>